<dbReference type="CDD" id="cd01335">
    <property type="entry name" value="Radical_SAM"/>
    <property type="match status" value="1"/>
</dbReference>
<proteinExistence type="predicted"/>
<evidence type="ECO:0000256" key="1">
    <source>
        <dbReference type="ARBA" id="ARBA00001966"/>
    </source>
</evidence>
<comment type="cofactor">
    <cofactor evidence="1">
        <name>[4Fe-4S] cluster</name>
        <dbReference type="ChEBI" id="CHEBI:49883"/>
    </cofactor>
</comment>
<evidence type="ECO:0000256" key="3">
    <source>
        <dbReference type="ARBA" id="ARBA00022723"/>
    </source>
</evidence>
<dbReference type="InterPro" id="IPR013785">
    <property type="entry name" value="Aldolase_TIM"/>
</dbReference>
<reference evidence="8" key="1">
    <citation type="journal article" date="2019" name="Int. J. Syst. Evol. Microbiol.">
        <title>The Global Catalogue of Microorganisms (GCM) 10K type strain sequencing project: providing services to taxonomists for standard genome sequencing and annotation.</title>
        <authorList>
            <consortium name="The Broad Institute Genomics Platform"/>
            <consortium name="The Broad Institute Genome Sequencing Center for Infectious Disease"/>
            <person name="Wu L."/>
            <person name="Ma J."/>
        </authorList>
    </citation>
    <scope>NUCLEOTIDE SEQUENCE [LARGE SCALE GENOMIC DNA]</scope>
    <source>
        <strain evidence="8">KCTC 42953</strain>
    </source>
</reference>
<dbReference type="InterPro" id="IPR007197">
    <property type="entry name" value="rSAM"/>
</dbReference>
<evidence type="ECO:0000256" key="4">
    <source>
        <dbReference type="ARBA" id="ARBA00023004"/>
    </source>
</evidence>
<dbReference type="RefSeq" id="WP_077412883.1">
    <property type="nucleotide sequence ID" value="NZ_JBHRTS010000008.1"/>
</dbReference>
<keyword evidence="8" id="KW-1185">Reference proteome</keyword>
<dbReference type="Proteomes" id="UP001595533">
    <property type="component" value="Unassembled WGS sequence"/>
</dbReference>
<dbReference type="PANTHER" id="PTHR43273:SF8">
    <property type="entry name" value="RADICAL SAM DOMAIN PROTEIN"/>
    <property type="match status" value="1"/>
</dbReference>
<gene>
    <name evidence="7" type="ORF">ACFODZ_14835</name>
</gene>
<dbReference type="SFLD" id="SFLDG01067">
    <property type="entry name" value="SPASM/twitch_domain_containing"/>
    <property type="match status" value="1"/>
</dbReference>
<evidence type="ECO:0000313" key="7">
    <source>
        <dbReference type="EMBL" id="MFC3195528.1"/>
    </source>
</evidence>
<sequence>MGVELRPLGIKCNIMCQYCYQNPMRDAGNVANHYDMSLMKAAIEQINQPFVLFGGEPLLMPIDDLEEILAFGLNKFGQNACQTNGTLITDEHIRLFKKYRVKVGISADGPGEMNDTRWAGSLKKTRELSEKTHQAIEKLCLADMHPSVIITLHKANGSADKLPRLAEWVHYLDDLGIEKVRLHILEIDSEENRRLFAMTQQENMAAYLFFNELEPSLKHIRFDVFDDMRRMLMGDDQQTGCVWNTCDPYTTMAVQGVEGFGQQSNCGRTNKDGIDFIKSGTPGYERQLALYHVPQEHNGCQGCRFFMMCKGNCPGTGVGADWRNRSEYCEVWKTLFTHFEGQLVDQGLQPLSLAANRLAIEQTLLSSWEQGFPESVSSAVKRTGGQSCNV</sequence>
<evidence type="ECO:0000256" key="2">
    <source>
        <dbReference type="ARBA" id="ARBA00022691"/>
    </source>
</evidence>
<keyword evidence="4" id="KW-0408">Iron</keyword>
<keyword evidence="5" id="KW-0411">Iron-sulfur</keyword>
<comment type="caution">
    <text evidence="7">The sequence shown here is derived from an EMBL/GenBank/DDBJ whole genome shotgun (WGS) entry which is preliminary data.</text>
</comment>
<name>A0ABV7JBK9_9GAMM</name>
<evidence type="ECO:0000313" key="8">
    <source>
        <dbReference type="Proteomes" id="UP001595533"/>
    </source>
</evidence>
<dbReference type="InterPro" id="IPR023867">
    <property type="entry name" value="Sulphatase_maturase_rSAM"/>
</dbReference>
<dbReference type="Pfam" id="PF04055">
    <property type="entry name" value="Radical_SAM"/>
    <property type="match status" value="1"/>
</dbReference>
<dbReference type="EMBL" id="JBHRTS010000008">
    <property type="protein sequence ID" value="MFC3195528.1"/>
    <property type="molecule type" value="Genomic_DNA"/>
</dbReference>
<dbReference type="PANTHER" id="PTHR43273">
    <property type="entry name" value="ANAEROBIC SULFATASE-MATURATING ENZYME HOMOLOG ASLB-RELATED"/>
    <property type="match status" value="1"/>
</dbReference>
<accession>A0ABV7JBK9</accession>
<dbReference type="SFLD" id="SFLDS00029">
    <property type="entry name" value="Radical_SAM"/>
    <property type="match status" value="1"/>
</dbReference>
<keyword evidence="2" id="KW-0949">S-adenosyl-L-methionine</keyword>
<evidence type="ECO:0000259" key="6">
    <source>
        <dbReference type="Pfam" id="PF04055"/>
    </source>
</evidence>
<dbReference type="Gene3D" id="3.20.20.70">
    <property type="entry name" value="Aldolase class I"/>
    <property type="match status" value="1"/>
</dbReference>
<keyword evidence="3" id="KW-0479">Metal-binding</keyword>
<dbReference type="InterPro" id="IPR058240">
    <property type="entry name" value="rSAM_sf"/>
</dbReference>
<feature type="domain" description="Radical SAM core" evidence="6">
    <location>
        <begin position="11"/>
        <end position="146"/>
    </location>
</feature>
<protein>
    <submittedName>
        <fullName evidence="7">Radical SAM protein</fullName>
    </submittedName>
</protein>
<organism evidence="7 8">
    <name type="scientific">Marinicella sediminis</name>
    <dbReference type="NCBI Taxonomy" id="1792834"/>
    <lineage>
        <taxon>Bacteria</taxon>
        <taxon>Pseudomonadati</taxon>
        <taxon>Pseudomonadota</taxon>
        <taxon>Gammaproteobacteria</taxon>
        <taxon>Lysobacterales</taxon>
        <taxon>Marinicellaceae</taxon>
        <taxon>Marinicella</taxon>
    </lineage>
</organism>
<evidence type="ECO:0000256" key="5">
    <source>
        <dbReference type="ARBA" id="ARBA00023014"/>
    </source>
</evidence>
<dbReference type="SUPFAM" id="SSF102114">
    <property type="entry name" value="Radical SAM enzymes"/>
    <property type="match status" value="1"/>
</dbReference>